<evidence type="ECO:0000313" key="2">
    <source>
        <dbReference type="Proteomes" id="UP000825935"/>
    </source>
</evidence>
<proteinExistence type="predicted"/>
<comment type="caution">
    <text evidence="1">The sequence shown here is derived from an EMBL/GenBank/DDBJ whole genome shotgun (WGS) entry which is preliminary data.</text>
</comment>
<dbReference type="EMBL" id="CM035435">
    <property type="protein sequence ID" value="KAH7289486.1"/>
    <property type="molecule type" value="Genomic_DNA"/>
</dbReference>
<dbReference type="AlphaFoldDB" id="A0A8T2QZP7"/>
<reference evidence="1" key="1">
    <citation type="submission" date="2021-08" db="EMBL/GenBank/DDBJ databases">
        <title>WGS assembly of Ceratopteris richardii.</title>
        <authorList>
            <person name="Marchant D.B."/>
            <person name="Chen G."/>
            <person name="Jenkins J."/>
            <person name="Shu S."/>
            <person name="Leebens-Mack J."/>
            <person name="Grimwood J."/>
            <person name="Schmutz J."/>
            <person name="Soltis P."/>
            <person name="Soltis D."/>
            <person name="Chen Z.-H."/>
        </authorList>
    </citation>
    <scope>NUCLEOTIDE SEQUENCE</scope>
    <source>
        <strain evidence="1">Whitten #5841</strain>
        <tissue evidence="1">Leaf</tissue>
    </source>
</reference>
<accession>A0A8T2QZP7</accession>
<sequence length="66" mass="7546">MLAVEVEVWSNNGFALCAAPDMNVCSRTSLITRFSSKKQRFFVCHVWWRRERIFGCLIILSSSGSC</sequence>
<organism evidence="1 2">
    <name type="scientific">Ceratopteris richardii</name>
    <name type="common">Triangle waterfern</name>
    <dbReference type="NCBI Taxonomy" id="49495"/>
    <lineage>
        <taxon>Eukaryota</taxon>
        <taxon>Viridiplantae</taxon>
        <taxon>Streptophyta</taxon>
        <taxon>Embryophyta</taxon>
        <taxon>Tracheophyta</taxon>
        <taxon>Polypodiopsida</taxon>
        <taxon>Polypodiidae</taxon>
        <taxon>Polypodiales</taxon>
        <taxon>Pteridineae</taxon>
        <taxon>Pteridaceae</taxon>
        <taxon>Parkerioideae</taxon>
        <taxon>Ceratopteris</taxon>
    </lineage>
</organism>
<name>A0A8T2QZP7_CERRI</name>
<dbReference type="Proteomes" id="UP000825935">
    <property type="component" value="Chromosome 30"/>
</dbReference>
<protein>
    <submittedName>
        <fullName evidence="1">Uncharacterized protein</fullName>
    </submittedName>
</protein>
<evidence type="ECO:0000313" key="1">
    <source>
        <dbReference type="EMBL" id="KAH7289486.1"/>
    </source>
</evidence>
<gene>
    <name evidence="1" type="ORF">KP509_30G004400</name>
</gene>
<keyword evidence="2" id="KW-1185">Reference proteome</keyword>